<proteinExistence type="predicted"/>
<evidence type="ECO:0000256" key="5">
    <source>
        <dbReference type="SAM" id="Phobius"/>
    </source>
</evidence>
<evidence type="ECO:0000313" key="8">
    <source>
        <dbReference type="Proteomes" id="UP000182652"/>
    </source>
</evidence>
<name>A0A1H4QCF9_9MICC</name>
<dbReference type="InterPro" id="IPR044665">
    <property type="entry name" value="E_coli_cyclophilin_A-like"/>
</dbReference>
<dbReference type="InterPro" id="IPR029000">
    <property type="entry name" value="Cyclophilin-like_dom_sf"/>
</dbReference>
<dbReference type="InterPro" id="IPR002130">
    <property type="entry name" value="Cyclophilin-type_PPIase_dom"/>
</dbReference>
<dbReference type="PANTHER" id="PTHR43246">
    <property type="entry name" value="PEPTIDYL-PROLYL CIS-TRANS ISOMERASE CYP38, CHLOROPLASTIC"/>
    <property type="match status" value="1"/>
</dbReference>
<feature type="compositionally biased region" description="Basic and acidic residues" evidence="4">
    <location>
        <begin position="1"/>
        <end position="29"/>
    </location>
</feature>
<feature type="region of interest" description="Disordered" evidence="4">
    <location>
        <begin position="1"/>
        <end position="34"/>
    </location>
</feature>
<dbReference type="EMBL" id="FNSN01000003">
    <property type="protein sequence ID" value="SEC17271.1"/>
    <property type="molecule type" value="Genomic_DNA"/>
</dbReference>
<keyword evidence="5" id="KW-0472">Membrane</keyword>
<dbReference type="EC" id="5.2.1.8" evidence="1"/>
<feature type="region of interest" description="Disordered" evidence="4">
    <location>
        <begin position="72"/>
        <end position="95"/>
    </location>
</feature>
<dbReference type="GO" id="GO:0003755">
    <property type="term" value="F:peptidyl-prolyl cis-trans isomerase activity"/>
    <property type="evidence" value="ECO:0007669"/>
    <property type="project" value="UniProtKB-KW"/>
</dbReference>
<dbReference type="OrthoDB" id="5507614at2"/>
<keyword evidence="5" id="KW-0812">Transmembrane</keyword>
<evidence type="ECO:0000256" key="3">
    <source>
        <dbReference type="ARBA" id="ARBA00023235"/>
    </source>
</evidence>
<evidence type="ECO:0000256" key="1">
    <source>
        <dbReference type="ARBA" id="ARBA00013194"/>
    </source>
</evidence>
<evidence type="ECO:0000259" key="6">
    <source>
        <dbReference type="PROSITE" id="PS50072"/>
    </source>
</evidence>
<evidence type="ECO:0000256" key="2">
    <source>
        <dbReference type="ARBA" id="ARBA00023110"/>
    </source>
</evidence>
<dbReference type="RefSeq" id="WP_066212727.1">
    <property type="nucleotide sequence ID" value="NZ_FNSN01000003.1"/>
</dbReference>
<organism evidence="7 8">
    <name type="scientific">Arthrobacter woluwensis</name>
    <dbReference type="NCBI Taxonomy" id="156980"/>
    <lineage>
        <taxon>Bacteria</taxon>
        <taxon>Bacillati</taxon>
        <taxon>Actinomycetota</taxon>
        <taxon>Actinomycetes</taxon>
        <taxon>Micrococcales</taxon>
        <taxon>Micrococcaceae</taxon>
        <taxon>Arthrobacter</taxon>
    </lineage>
</organism>
<gene>
    <name evidence="7" type="ORF">SAMN04489745_2248</name>
</gene>
<dbReference type="Gene3D" id="2.40.100.10">
    <property type="entry name" value="Cyclophilin-like"/>
    <property type="match status" value="1"/>
</dbReference>
<dbReference type="SUPFAM" id="SSF50891">
    <property type="entry name" value="Cyclophilin-like"/>
    <property type="match status" value="1"/>
</dbReference>
<feature type="domain" description="PPIase cyclophilin-type" evidence="6">
    <location>
        <begin position="113"/>
        <end position="263"/>
    </location>
</feature>
<reference evidence="7 8" key="1">
    <citation type="submission" date="2016-10" db="EMBL/GenBank/DDBJ databases">
        <authorList>
            <person name="de Groot N.N."/>
        </authorList>
    </citation>
    <scope>NUCLEOTIDE SEQUENCE [LARGE SCALE GENOMIC DNA]</scope>
    <source>
        <strain evidence="7 8">DSM 10495</strain>
    </source>
</reference>
<dbReference type="AlphaFoldDB" id="A0A1H4QCF9"/>
<dbReference type="PROSITE" id="PS50072">
    <property type="entry name" value="CSA_PPIASE_2"/>
    <property type="match status" value="1"/>
</dbReference>
<sequence>MAASKQELREQRRRVRQMEARRSLRDAQQQRRRRDNTLAIGAGVVAVALGVVLQLTAFSSNPTPEEYAAVQAGLQTPSATPSPSESNVGNIPSADLARGKTLTGTLTVNGKPLGVTLDGTKAPQAVSVFKTLADQGFFTKNGCHRLTTSSIYVLQCGSKDGKGGVDPGFQWGPVENVPADGKYPAGTIAVARAASTYSNSTQFFITYKDSVLPVDQGGYTVMGRVTSGLDAITALASAGVKAGGTSATDGPPATAVTIDSFTLK</sequence>
<evidence type="ECO:0000313" key="7">
    <source>
        <dbReference type="EMBL" id="SEC17271.1"/>
    </source>
</evidence>
<keyword evidence="2" id="KW-0697">Rotamase</keyword>
<evidence type="ECO:0000256" key="4">
    <source>
        <dbReference type="SAM" id="MobiDB-lite"/>
    </source>
</evidence>
<keyword evidence="3 7" id="KW-0413">Isomerase</keyword>
<keyword evidence="8" id="KW-1185">Reference proteome</keyword>
<keyword evidence="5" id="KW-1133">Transmembrane helix</keyword>
<feature type="compositionally biased region" description="Polar residues" evidence="4">
    <location>
        <begin position="73"/>
        <end position="90"/>
    </location>
</feature>
<protein>
    <recommendedName>
        <fullName evidence="1">peptidylprolyl isomerase</fullName>
        <ecNumber evidence="1">5.2.1.8</ecNumber>
    </recommendedName>
</protein>
<dbReference type="Pfam" id="PF00160">
    <property type="entry name" value="Pro_isomerase"/>
    <property type="match status" value="1"/>
</dbReference>
<dbReference type="Proteomes" id="UP000182652">
    <property type="component" value="Unassembled WGS sequence"/>
</dbReference>
<feature type="transmembrane region" description="Helical" evidence="5">
    <location>
        <begin position="38"/>
        <end position="58"/>
    </location>
</feature>
<accession>A0A1H4QCF9</accession>
<dbReference type="STRING" id="156980.SAMN04489745_2248"/>